<accession>A0A6I5ZMZ5</accession>
<dbReference type="Pfam" id="PF01370">
    <property type="entry name" value="Epimerase"/>
    <property type="match status" value="1"/>
</dbReference>
<dbReference type="InterPro" id="IPR001509">
    <property type="entry name" value="Epimerase_deHydtase"/>
</dbReference>
<proteinExistence type="predicted"/>
<dbReference type="InterPro" id="IPR050177">
    <property type="entry name" value="Lipid_A_modif_metabolic_enz"/>
</dbReference>
<dbReference type="RefSeq" id="WP_170290874.1">
    <property type="nucleotide sequence ID" value="NZ_CP046244.1"/>
</dbReference>
<dbReference type="AlphaFoldDB" id="A0A6I5ZMZ5"/>
<sequence>MKVLVTGGSGFLGTHIVKALAEAGEEVINYSPSGFSEPAMAYLADLASRIHYVEGDVLDAGQFGRTLKSYQVECIVHAAAINGEPAARRCPERTLASNVMGTANVLTQAALARVRRVVYLGSGTQYGPRLDLRPLREEEPARPCGIYATTKQMAEMYGIEYANLFEVEFVSLRISAPYGPLEKIKPSPMHVQFWCRAALEGREVNLASGGDHPRDFTYVSDTARGVAAACRCEKLRYNIYNISSGRSYTLRELVEVVKRLRPGARLRIGEGFLAGDNPSFRTSLRGPLDISRTRNELGFSPEVDLVTGVNEYLEWLDENLW</sequence>
<feature type="domain" description="NAD-dependent epimerase/dehydratase" evidence="1">
    <location>
        <begin position="3"/>
        <end position="242"/>
    </location>
</feature>
<protein>
    <submittedName>
        <fullName evidence="2">GDP-L-fucose synthase</fullName>
        <ecNumber evidence="2">1.1.1.271</ecNumber>
    </submittedName>
</protein>
<organism evidence="2 3">
    <name type="scientific">Neomoorella glycerini</name>
    <dbReference type="NCBI Taxonomy" id="55779"/>
    <lineage>
        <taxon>Bacteria</taxon>
        <taxon>Bacillati</taxon>
        <taxon>Bacillota</taxon>
        <taxon>Clostridia</taxon>
        <taxon>Neomoorellales</taxon>
        <taxon>Neomoorellaceae</taxon>
        <taxon>Neomoorella</taxon>
    </lineage>
</organism>
<evidence type="ECO:0000313" key="3">
    <source>
        <dbReference type="Proteomes" id="UP000425916"/>
    </source>
</evidence>
<evidence type="ECO:0000259" key="1">
    <source>
        <dbReference type="Pfam" id="PF01370"/>
    </source>
</evidence>
<gene>
    <name evidence="2" type="primary">fcl</name>
    <name evidence="2" type="ORF">MGLY_03140</name>
</gene>
<reference evidence="2 3" key="1">
    <citation type="submission" date="2019-11" db="EMBL/GenBank/DDBJ databases">
        <title>Genome sequence of Moorella glycerini DSM11254.</title>
        <authorList>
            <person name="Poehlein A."/>
            <person name="Boeer T."/>
            <person name="Daniel R."/>
        </authorList>
    </citation>
    <scope>NUCLEOTIDE SEQUENCE [LARGE SCALE GENOMIC DNA]</scope>
    <source>
        <strain evidence="2 3">DSM 11254</strain>
    </source>
</reference>
<dbReference type="GO" id="GO:0050577">
    <property type="term" value="F:GDP-L-fucose synthase activity"/>
    <property type="evidence" value="ECO:0007669"/>
    <property type="project" value="UniProtKB-EC"/>
</dbReference>
<dbReference type="EMBL" id="CP046244">
    <property type="protein sequence ID" value="QGP90991.1"/>
    <property type="molecule type" value="Genomic_DNA"/>
</dbReference>
<keyword evidence="2" id="KW-0560">Oxidoreductase</keyword>
<dbReference type="Proteomes" id="UP000425916">
    <property type="component" value="Chromosome"/>
</dbReference>
<name>A0A6I5ZMZ5_9FIRM</name>
<evidence type="ECO:0000313" key="2">
    <source>
        <dbReference type="EMBL" id="QGP90991.1"/>
    </source>
</evidence>
<dbReference type="PANTHER" id="PTHR43245">
    <property type="entry name" value="BIFUNCTIONAL POLYMYXIN RESISTANCE PROTEIN ARNA"/>
    <property type="match status" value="1"/>
</dbReference>
<dbReference type="InterPro" id="IPR036291">
    <property type="entry name" value="NAD(P)-bd_dom_sf"/>
</dbReference>
<keyword evidence="3" id="KW-1185">Reference proteome</keyword>
<dbReference type="Gene3D" id="3.40.50.720">
    <property type="entry name" value="NAD(P)-binding Rossmann-like Domain"/>
    <property type="match status" value="1"/>
</dbReference>
<dbReference type="SUPFAM" id="SSF51735">
    <property type="entry name" value="NAD(P)-binding Rossmann-fold domains"/>
    <property type="match status" value="1"/>
</dbReference>
<dbReference type="EC" id="1.1.1.271" evidence="2"/>